<keyword evidence="5" id="KW-1185">Reference proteome</keyword>
<evidence type="ECO:0000259" key="3">
    <source>
        <dbReference type="SMART" id="SM01329"/>
    </source>
</evidence>
<dbReference type="GO" id="GO:0006099">
    <property type="term" value="P:tricarboxylic acid cycle"/>
    <property type="evidence" value="ECO:0007669"/>
    <property type="project" value="TreeGrafter"/>
</dbReference>
<dbReference type="SMART" id="SM01329">
    <property type="entry name" value="Iso_dh"/>
    <property type="match status" value="1"/>
</dbReference>
<dbReference type="InterPro" id="IPR019818">
    <property type="entry name" value="IsoCit/isopropylmalate_DH_CS"/>
</dbReference>
<dbReference type="SUPFAM" id="SSF53659">
    <property type="entry name" value="Isocitrate/Isopropylmalate dehydrogenase-like"/>
    <property type="match status" value="1"/>
</dbReference>
<dbReference type="GO" id="GO:0004449">
    <property type="term" value="F:isocitrate dehydrogenase (NAD+) activity"/>
    <property type="evidence" value="ECO:0007669"/>
    <property type="project" value="TreeGrafter"/>
</dbReference>
<evidence type="ECO:0000256" key="1">
    <source>
        <dbReference type="ARBA" id="ARBA00007769"/>
    </source>
</evidence>
<dbReference type="InterPro" id="IPR024084">
    <property type="entry name" value="IsoPropMal-DH-like_dom"/>
</dbReference>
<name>A0A4T9T804_9ACTN</name>
<accession>A0A4T9T804</accession>
<evidence type="ECO:0000256" key="2">
    <source>
        <dbReference type="ARBA" id="ARBA00023002"/>
    </source>
</evidence>
<gene>
    <name evidence="4" type="ORF">E5982_02735</name>
</gene>
<dbReference type="AlphaFoldDB" id="A0A4T9T804"/>
<organism evidence="4 5">
    <name type="scientific">Parvibacter caecicola</name>
    <dbReference type="NCBI Taxonomy" id="747645"/>
    <lineage>
        <taxon>Bacteria</taxon>
        <taxon>Bacillati</taxon>
        <taxon>Actinomycetota</taxon>
        <taxon>Coriobacteriia</taxon>
        <taxon>Coriobacteriales</taxon>
        <taxon>Coriobacteriaceae</taxon>
        <taxon>Parvibacter</taxon>
    </lineage>
</organism>
<dbReference type="GO" id="GO:0006102">
    <property type="term" value="P:isocitrate metabolic process"/>
    <property type="evidence" value="ECO:0007669"/>
    <property type="project" value="TreeGrafter"/>
</dbReference>
<dbReference type="Pfam" id="PF00180">
    <property type="entry name" value="Iso_dh"/>
    <property type="match status" value="1"/>
</dbReference>
<proteinExistence type="inferred from homology"/>
<comment type="similarity">
    <text evidence="1">Belongs to the isocitrate and isopropylmalate dehydrogenases family.</text>
</comment>
<dbReference type="PANTHER" id="PTHR11835:SF34">
    <property type="entry name" value="ISOCITRATE DEHYDROGENASE [NAD] SUBUNIT ALPHA, MITOCHONDRIAL"/>
    <property type="match status" value="1"/>
</dbReference>
<comment type="caution">
    <text evidence="4">The sequence shown here is derived from an EMBL/GenBank/DDBJ whole genome shotgun (WGS) entry which is preliminary data.</text>
</comment>
<dbReference type="Gene3D" id="3.40.718.10">
    <property type="entry name" value="Isopropylmalate Dehydrogenase"/>
    <property type="match status" value="1"/>
</dbReference>
<dbReference type="EMBL" id="SSTM01000002">
    <property type="protein sequence ID" value="TJW11159.1"/>
    <property type="molecule type" value="Genomic_DNA"/>
</dbReference>
<dbReference type="OrthoDB" id="5289857at2"/>
<feature type="domain" description="Isopropylmalate dehydrogenase-like" evidence="3">
    <location>
        <begin position="26"/>
        <end position="378"/>
    </location>
</feature>
<dbReference type="PANTHER" id="PTHR11835">
    <property type="entry name" value="DECARBOXYLATING DEHYDROGENASES-ISOCITRATE, ISOPROPYLMALATE, TARTRATE"/>
    <property type="match status" value="1"/>
</dbReference>
<dbReference type="GO" id="GO:0051287">
    <property type="term" value="F:NAD binding"/>
    <property type="evidence" value="ECO:0007669"/>
    <property type="project" value="InterPro"/>
</dbReference>
<dbReference type="Proteomes" id="UP000309454">
    <property type="component" value="Unassembled WGS sequence"/>
</dbReference>
<sequence length="383" mass="40852">MALQRRHCVFIGRTTREVWRNSVTHLVTLIPGDGIGMETSAAMQEVVAASGAPIEWEVAPAGAACMEEFGAPLPESTIEAVQRNKVAIKGPVTTPVGTGFRSVNVALRQALDLYVNLRPVMSIPGAGGRYDDVNLVIVRENSEDLYAGIEFEEGSAQAKELIRFVEESGAGTIRPDSGISIKPISVTGSERIVEYAFQYAQKHGRNKVTAVHKANIMKHSDGLFLRVAREVAQRYEGAVAFDDKIIDACCMCMVQDPSQFDVMVFPNLYGDIASDLAAGLVGGLGIAPGANIGKDYAVFEAVHGSAPDIAGKNLANPTAEILSAAMMLDHLGELEAAERIRAAVRKVYAEGTCLTGDIRRATKSDAAPATCAQFTQALIAAME</sequence>
<keyword evidence="2" id="KW-0560">Oxidoreductase</keyword>
<dbReference type="PROSITE" id="PS00470">
    <property type="entry name" value="IDH_IMDH"/>
    <property type="match status" value="1"/>
</dbReference>
<protein>
    <submittedName>
        <fullName evidence="4">Isocitrate/isopropylmalate dehydrogenase family protein</fullName>
    </submittedName>
</protein>
<evidence type="ECO:0000313" key="4">
    <source>
        <dbReference type="EMBL" id="TJW11159.1"/>
    </source>
</evidence>
<dbReference type="GO" id="GO:0000287">
    <property type="term" value="F:magnesium ion binding"/>
    <property type="evidence" value="ECO:0007669"/>
    <property type="project" value="InterPro"/>
</dbReference>
<reference evidence="4 5" key="1">
    <citation type="submission" date="2019-04" db="EMBL/GenBank/DDBJ databases">
        <title>Microbes associate with the intestines of laboratory mice.</title>
        <authorList>
            <person name="Navarre W."/>
            <person name="Wong E."/>
            <person name="Huang K.C."/>
            <person name="Tropini C."/>
            <person name="Ng K."/>
            <person name="Yu B."/>
        </authorList>
    </citation>
    <scope>NUCLEOTIDE SEQUENCE [LARGE SCALE GENOMIC DNA]</scope>
    <source>
        <strain evidence="4 5">NM48_B13</strain>
    </source>
</reference>
<evidence type="ECO:0000313" key="5">
    <source>
        <dbReference type="Proteomes" id="UP000309454"/>
    </source>
</evidence>